<dbReference type="Pfam" id="PF14111">
    <property type="entry name" value="DUF4283"/>
    <property type="match status" value="1"/>
</dbReference>
<feature type="domain" description="DUF4283" evidence="4">
    <location>
        <begin position="237"/>
        <end position="315"/>
    </location>
</feature>
<dbReference type="PANTHER" id="PTHR31286:SF90">
    <property type="entry name" value="DUF4283 DOMAIN-CONTAINING PROTEIN"/>
    <property type="match status" value="1"/>
</dbReference>
<accession>A0ABQ7MGY1</accession>
<reference evidence="5 6" key="1">
    <citation type="submission" date="2021-03" db="EMBL/GenBank/DDBJ databases">
        <authorList>
            <person name="King G.J."/>
            <person name="Bancroft I."/>
            <person name="Baten A."/>
            <person name="Bloomfield J."/>
            <person name="Borpatragohain P."/>
            <person name="He Z."/>
            <person name="Irish N."/>
            <person name="Irwin J."/>
            <person name="Liu K."/>
            <person name="Mauleon R.P."/>
            <person name="Moore J."/>
            <person name="Morris R."/>
            <person name="Ostergaard L."/>
            <person name="Wang B."/>
            <person name="Wells R."/>
        </authorList>
    </citation>
    <scope>NUCLEOTIDE SEQUENCE [LARGE SCALE GENOMIC DNA]</scope>
    <source>
        <strain evidence="5">R-o-18</strain>
        <tissue evidence="5">Leaf</tissue>
    </source>
</reference>
<gene>
    <name evidence="5" type="primary">A05g506900.1_BraROA</name>
    <name evidence="5" type="ORF">IGI04_019686</name>
</gene>
<feature type="compositionally biased region" description="Polar residues" evidence="1">
    <location>
        <begin position="95"/>
        <end position="105"/>
    </location>
</feature>
<sequence length="1209" mass="136195">MPNAWNLPTTASAANPLSFSAGEPPPPSLPPDPHDLNPPLSPHDYPTLSFAAKTGSSSFSKRRGTMKPKSPQTGAAVQHQLTVSSSAGSPPVPENTKTVPLESSSTVHRSEIQNFTVEKPLLPNIESHQNFIILPQKSSSPSQTNKASSLENPVQAENQTNHISSNTSAETQLPSPLTPPFVPQTSPLVSIPSLIQRLRQAEDKTLRRRPTPVIITENGRPRILIPDSVFEKGAAIHKDFIICYYNGKAPPFNQIQSVFNHMWGKGKKLEIHNNPLNRSTIVRIPNAYLREKILEKNIWYVGDSMFHTAQWSSEHSKATPPLKAIKIWAHLTGVPLDLRHEEGLSLVAGLIGDPKETDDFTKNLVSLTLSHVKVEVDLTVPLPSVVEFVRQSGEVVEVSVHYPWIPPTCSHCHELGHIVKNCLQYIPPPPAPAPSQKPTDKPQKPQKPQKPSEKSQKQPQPAKPQTPIYRKKTKDPLDLLPSSSNTDLPPIPTLPQFTPPPTTVVSTAPIGPDVMFTDSPQPLCQLPMTVFSTVQSSLSSPDLPRPSLKRSRSSPTFTPGHSSNPNPFCSSSNPPIQNLFNTSDPPLNPDPSLPKTHIKEPFLNPLISKLCPDWSFTSNHSEDEDGRIILIWKHPASVQVINKSRQSITCLVSLPNLTPFYYTAVYASNESEERNDLWTELIETQSLLNLDNQAWMIGGDFNQILNPSEHSSPSVNAPNSQMFIFRDCLLQAGVFDLRFTGPNLTWTNNQPDDPITKKLDRFLVNSSAVSAFPHAHATFLPQLFSDHCPCLTDLAFTLPKTGTQPFKFQNYLTKHPGFSAVVNDAWIRAGSMCMTMTQFCWKLKVSALQSPTPQLFQQERELHQKWLFLREIEEAYFRQKSRINWLREGDFNTTYFHRMCQVRASYNAISTSFTWLANKLLKLKTVVYPLIKLRLQNGTSARFWTDNWTPFGSLTTFLNNSSSRLGIPAAATVASLSWNGMWQLPSARTEQQLQLLTYLTTVTLNQEQDYYEWELAGKTVSKYSTGDVYTYLRGEIADVNWSKSIWSSYEIPRHSFLAWLVINNRCPTRDRLIGWGIQVSPLCLLCNLHSESRNHLFYECGYSFDLWNLVATKCGLTPCRDWDGTVFQMIALPRSKSRRHSTLLTLLAWKSTIYWTWNERNSRLHQNSFRSVDFLFVALDRQLRNRIQSFRETNPTLSSAMIQLWFQSP</sequence>
<feature type="region of interest" description="Disordered" evidence="1">
    <location>
        <begin position="427"/>
        <end position="502"/>
    </location>
</feature>
<evidence type="ECO:0000313" key="6">
    <source>
        <dbReference type="Proteomes" id="UP000823674"/>
    </source>
</evidence>
<protein>
    <recommendedName>
        <fullName evidence="7">DUF4283 domain-containing protein</fullName>
    </recommendedName>
</protein>
<dbReference type="InterPro" id="IPR005135">
    <property type="entry name" value="Endo/exonuclease/phosphatase"/>
</dbReference>
<evidence type="ECO:0000313" key="5">
    <source>
        <dbReference type="EMBL" id="KAG5397872.1"/>
    </source>
</evidence>
<feature type="compositionally biased region" description="Polar residues" evidence="1">
    <location>
        <begin position="1"/>
        <end position="18"/>
    </location>
</feature>
<evidence type="ECO:0008006" key="7">
    <source>
        <dbReference type="Google" id="ProtNLM"/>
    </source>
</evidence>
<feature type="region of interest" description="Disordered" evidence="1">
    <location>
        <begin position="536"/>
        <end position="595"/>
    </location>
</feature>
<evidence type="ECO:0000259" key="3">
    <source>
        <dbReference type="Pfam" id="PF13966"/>
    </source>
</evidence>
<evidence type="ECO:0000256" key="1">
    <source>
        <dbReference type="SAM" id="MobiDB-lite"/>
    </source>
</evidence>
<dbReference type="EMBL" id="JADBGQ010000005">
    <property type="protein sequence ID" value="KAG5397872.1"/>
    <property type="molecule type" value="Genomic_DNA"/>
</dbReference>
<feature type="domain" description="Endonuclease/exonuclease/phosphatase" evidence="2">
    <location>
        <begin position="619"/>
        <end position="787"/>
    </location>
</feature>
<feature type="compositionally biased region" description="Pro residues" evidence="1">
    <location>
        <begin position="489"/>
        <end position="502"/>
    </location>
</feature>
<dbReference type="PANTHER" id="PTHR31286">
    <property type="entry name" value="GLYCINE-RICH CELL WALL STRUCTURAL PROTEIN 1.8-LIKE"/>
    <property type="match status" value="1"/>
</dbReference>
<feature type="compositionally biased region" description="Low complexity" evidence="1">
    <location>
        <begin position="536"/>
        <end position="546"/>
    </location>
</feature>
<feature type="region of interest" description="Disordered" evidence="1">
    <location>
        <begin position="1"/>
        <end position="105"/>
    </location>
</feature>
<evidence type="ECO:0000259" key="2">
    <source>
        <dbReference type="Pfam" id="PF03372"/>
    </source>
</evidence>
<dbReference type="Gene3D" id="3.60.10.10">
    <property type="entry name" value="Endonuclease/exonuclease/phosphatase"/>
    <property type="match status" value="1"/>
</dbReference>
<evidence type="ECO:0000259" key="4">
    <source>
        <dbReference type="Pfam" id="PF14111"/>
    </source>
</evidence>
<dbReference type="InterPro" id="IPR025558">
    <property type="entry name" value="DUF4283"/>
</dbReference>
<comment type="caution">
    <text evidence="5">The sequence shown here is derived from an EMBL/GenBank/DDBJ whole genome shotgun (WGS) entry which is preliminary data.</text>
</comment>
<keyword evidence="6" id="KW-1185">Reference proteome</keyword>
<name>A0ABQ7MGY1_BRACM</name>
<dbReference type="Proteomes" id="UP000823674">
    <property type="component" value="Chromosome A05"/>
</dbReference>
<dbReference type="InterPro" id="IPR036691">
    <property type="entry name" value="Endo/exonu/phosph_ase_sf"/>
</dbReference>
<dbReference type="SUPFAM" id="SSF56219">
    <property type="entry name" value="DNase I-like"/>
    <property type="match status" value="1"/>
</dbReference>
<feature type="compositionally biased region" description="Low complexity" evidence="1">
    <location>
        <begin position="562"/>
        <end position="585"/>
    </location>
</feature>
<dbReference type="Pfam" id="PF13966">
    <property type="entry name" value="zf-RVT"/>
    <property type="match status" value="1"/>
</dbReference>
<organism evidence="5 6">
    <name type="scientific">Brassica rapa subsp. trilocularis</name>
    <dbReference type="NCBI Taxonomy" id="1813537"/>
    <lineage>
        <taxon>Eukaryota</taxon>
        <taxon>Viridiplantae</taxon>
        <taxon>Streptophyta</taxon>
        <taxon>Embryophyta</taxon>
        <taxon>Tracheophyta</taxon>
        <taxon>Spermatophyta</taxon>
        <taxon>Magnoliopsida</taxon>
        <taxon>eudicotyledons</taxon>
        <taxon>Gunneridae</taxon>
        <taxon>Pentapetalae</taxon>
        <taxon>rosids</taxon>
        <taxon>malvids</taxon>
        <taxon>Brassicales</taxon>
        <taxon>Brassicaceae</taxon>
        <taxon>Brassiceae</taxon>
        <taxon>Brassica</taxon>
    </lineage>
</organism>
<feature type="domain" description="Reverse transcriptase zinc-binding" evidence="3">
    <location>
        <begin position="1023"/>
        <end position="1107"/>
    </location>
</feature>
<proteinExistence type="predicted"/>
<dbReference type="Pfam" id="PF03372">
    <property type="entry name" value="Exo_endo_phos"/>
    <property type="match status" value="1"/>
</dbReference>
<dbReference type="InterPro" id="IPR026960">
    <property type="entry name" value="RVT-Znf"/>
</dbReference>
<dbReference type="InterPro" id="IPR040256">
    <property type="entry name" value="At4g02000-like"/>
</dbReference>
<feature type="compositionally biased region" description="Polar residues" evidence="1">
    <location>
        <begin position="70"/>
        <end position="88"/>
    </location>
</feature>
<feature type="compositionally biased region" description="Low complexity" evidence="1">
    <location>
        <begin position="457"/>
        <end position="467"/>
    </location>
</feature>